<protein>
    <submittedName>
        <fullName evidence="2">Uncharacterized protein</fullName>
    </submittedName>
</protein>
<proteinExistence type="predicted"/>
<keyword evidence="1" id="KW-0175">Coiled coil</keyword>
<name>A0ABQ6XD16_9GAMM</name>
<feature type="coiled-coil region" evidence="1">
    <location>
        <begin position="132"/>
        <end position="159"/>
    </location>
</feature>
<evidence type="ECO:0000256" key="1">
    <source>
        <dbReference type="SAM" id="Coils"/>
    </source>
</evidence>
<dbReference type="EMBL" id="VWRT01000001">
    <property type="protein sequence ID" value="KAE8439906.1"/>
    <property type="molecule type" value="Genomic_DNA"/>
</dbReference>
<evidence type="ECO:0000313" key="3">
    <source>
        <dbReference type="Proteomes" id="UP000466130"/>
    </source>
</evidence>
<dbReference type="Proteomes" id="UP000466130">
    <property type="component" value="Unassembled WGS sequence"/>
</dbReference>
<gene>
    <name evidence="2" type="ORF">F1978_01210</name>
</gene>
<accession>A0ABQ6XD16</accession>
<keyword evidence="3" id="KW-1185">Reference proteome</keyword>
<evidence type="ECO:0000313" key="2">
    <source>
        <dbReference type="EMBL" id="KAE8439906.1"/>
    </source>
</evidence>
<sequence length="222" mass="25869">MELGHTFLKLDKDWEMQELADLAKLYTQCYSLVYSLSGDRIESDDQRVVDWFHGVYAKYPWRGGYSAVNFYHSLYARIPSEQRPQIVEIRYASPGHIKLKEAVLVAGLLACIVTAVTTSFDQAHESYNKIQTGMSERKLRKLEVELAELQLDQERLRFVQEAKQQLIDQMQIPQVMQDELTRRSSGNDLMQLKILMSFYRRVQPLAELELREMLQVETDGDD</sequence>
<comment type="caution">
    <text evidence="2">The sequence shown here is derived from an EMBL/GenBank/DDBJ whole genome shotgun (WGS) entry which is preliminary data.</text>
</comment>
<organism evidence="2 3">
    <name type="scientific">Vreelandella piezotolerans</name>
    <dbReference type="NCBI Taxonomy" id="2609667"/>
    <lineage>
        <taxon>Bacteria</taxon>
        <taxon>Pseudomonadati</taxon>
        <taxon>Pseudomonadota</taxon>
        <taxon>Gammaproteobacteria</taxon>
        <taxon>Oceanospirillales</taxon>
        <taxon>Halomonadaceae</taxon>
        <taxon>Vreelandella</taxon>
    </lineage>
</organism>
<reference evidence="2 3" key="1">
    <citation type="submission" date="2019-09" db="EMBL/GenBank/DDBJ databases">
        <title>The Halomonas whole genome shotgun (WGS).</title>
        <authorList>
            <person name="Xie Z."/>
        </authorList>
    </citation>
    <scope>NUCLEOTIDE SEQUENCE [LARGE SCALE GENOMIC DNA]</scope>
    <source>
        <strain evidence="2 3">NBT06E8</strain>
    </source>
</reference>